<evidence type="ECO:0000313" key="1">
    <source>
        <dbReference type="EMBL" id="KAL2871662.1"/>
    </source>
</evidence>
<evidence type="ECO:0000313" key="2">
    <source>
        <dbReference type="Proteomes" id="UP001610432"/>
    </source>
</evidence>
<reference evidence="1 2" key="1">
    <citation type="submission" date="2024-07" db="EMBL/GenBank/DDBJ databases">
        <title>Section-level genome sequencing and comparative genomics of Aspergillus sections Usti and Cavernicolus.</title>
        <authorList>
            <consortium name="Lawrence Berkeley National Laboratory"/>
            <person name="Nybo J.L."/>
            <person name="Vesth T.C."/>
            <person name="Theobald S."/>
            <person name="Frisvad J.C."/>
            <person name="Larsen T.O."/>
            <person name="Kjaerboelling I."/>
            <person name="Rothschild-Mancinelli K."/>
            <person name="Lyhne E.K."/>
            <person name="Kogle M.E."/>
            <person name="Barry K."/>
            <person name="Clum A."/>
            <person name="Na H."/>
            <person name="Ledsgaard L."/>
            <person name="Lin J."/>
            <person name="Lipzen A."/>
            <person name="Kuo A."/>
            <person name="Riley R."/>
            <person name="Mondo S."/>
            <person name="Labutti K."/>
            <person name="Haridas S."/>
            <person name="Pangalinan J."/>
            <person name="Salamov A.A."/>
            <person name="Simmons B.A."/>
            <person name="Magnuson J.K."/>
            <person name="Chen J."/>
            <person name="Drula E."/>
            <person name="Henrissat B."/>
            <person name="Wiebenga A."/>
            <person name="Lubbers R.J."/>
            <person name="Gomes A.C."/>
            <person name="Macurrencykelacurrency M.R."/>
            <person name="Stajich J."/>
            <person name="Grigoriev I.V."/>
            <person name="Mortensen U.H."/>
            <person name="De Vries R.P."/>
            <person name="Baker S.E."/>
            <person name="Andersen M.R."/>
        </authorList>
    </citation>
    <scope>NUCLEOTIDE SEQUENCE [LARGE SCALE GENOMIC DNA]</scope>
    <source>
        <strain evidence="1 2">CBS 449.75</strain>
    </source>
</reference>
<gene>
    <name evidence="1" type="ORF">BJX67DRAFT_342762</name>
</gene>
<keyword evidence="2" id="KW-1185">Reference proteome</keyword>
<name>A0ABR4M4Y5_9EURO</name>
<sequence>MTQGPISGTAPPMLQPQPFSSMKELDPIRHPLFDVLAPRAVIIPIPTRRSFWRCLSRWYGSRSLSSAQVNKWTSEVSSLSSFLLQPEALVGFDIEIETSSPCWGCAVLVVGRKRGHPTLSLPWSEGHLDSEYFSARISTSPSAHIETVVAHFRILGRQMVLLRGP</sequence>
<dbReference type="GeneID" id="98143141"/>
<comment type="caution">
    <text evidence="1">The sequence shown here is derived from an EMBL/GenBank/DDBJ whole genome shotgun (WGS) entry which is preliminary data.</text>
</comment>
<dbReference type="EMBL" id="JBFXLQ010000003">
    <property type="protein sequence ID" value="KAL2871662.1"/>
    <property type="molecule type" value="Genomic_DNA"/>
</dbReference>
<dbReference type="RefSeq" id="XP_070890641.1">
    <property type="nucleotide sequence ID" value="XM_071028069.1"/>
</dbReference>
<accession>A0ABR4M4Y5</accession>
<dbReference type="Proteomes" id="UP001610432">
    <property type="component" value="Unassembled WGS sequence"/>
</dbReference>
<protein>
    <submittedName>
        <fullName evidence="1">Uncharacterized protein</fullName>
    </submittedName>
</protein>
<organism evidence="1 2">
    <name type="scientific">Aspergillus lucknowensis</name>
    <dbReference type="NCBI Taxonomy" id="176173"/>
    <lineage>
        <taxon>Eukaryota</taxon>
        <taxon>Fungi</taxon>
        <taxon>Dikarya</taxon>
        <taxon>Ascomycota</taxon>
        <taxon>Pezizomycotina</taxon>
        <taxon>Eurotiomycetes</taxon>
        <taxon>Eurotiomycetidae</taxon>
        <taxon>Eurotiales</taxon>
        <taxon>Aspergillaceae</taxon>
        <taxon>Aspergillus</taxon>
        <taxon>Aspergillus subgen. Nidulantes</taxon>
    </lineage>
</organism>
<proteinExistence type="predicted"/>